<feature type="transmembrane region" description="Helical" evidence="1">
    <location>
        <begin position="132"/>
        <end position="155"/>
    </location>
</feature>
<feature type="transmembrane region" description="Helical" evidence="1">
    <location>
        <begin position="72"/>
        <end position="95"/>
    </location>
</feature>
<evidence type="ECO:0000256" key="1">
    <source>
        <dbReference type="SAM" id="Phobius"/>
    </source>
</evidence>
<dbReference type="InterPro" id="IPR007059">
    <property type="entry name" value="DmsC"/>
</dbReference>
<dbReference type="EMBL" id="MJIL01000095">
    <property type="protein sequence ID" value="OLQ71324.1"/>
    <property type="molecule type" value="Genomic_DNA"/>
</dbReference>
<reference evidence="2 3" key="1">
    <citation type="submission" date="2016-09" db="EMBL/GenBank/DDBJ databases">
        <title>Photobacterium proteolyticum sp. nov. a protease producing bacterium isolated from ocean sediments of Laizhou Bay.</title>
        <authorList>
            <person name="Li Y."/>
        </authorList>
    </citation>
    <scope>NUCLEOTIDE SEQUENCE [LARGE SCALE GENOMIC DNA]</scope>
    <source>
        <strain evidence="2 3">13-12</strain>
    </source>
</reference>
<comment type="caution">
    <text evidence="2">The sequence shown here is derived from an EMBL/GenBank/DDBJ whole genome shotgun (WGS) entry which is preliminary data.</text>
</comment>
<keyword evidence="1" id="KW-1133">Transmembrane helix</keyword>
<dbReference type="GO" id="GO:0019645">
    <property type="term" value="P:anaerobic electron transport chain"/>
    <property type="evidence" value="ECO:0007669"/>
    <property type="project" value="InterPro"/>
</dbReference>
<evidence type="ECO:0000313" key="2">
    <source>
        <dbReference type="EMBL" id="OLQ71324.1"/>
    </source>
</evidence>
<dbReference type="Pfam" id="PF04976">
    <property type="entry name" value="DmsC"/>
    <property type="match status" value="1"/>
</dbReference>
<dbReference type="GO" id="GO:0016020">
    <property type="term" value="C:membrane"/>
    <property type="evidence" value="ECO:0007669"/>
    <property type="project" value="InterPro"/>
</dbReference>
<dbReference type="RefSeq" id="WP_075767605.1">
    <property type="nucleotide sequence ID" value="NZ_MJIL01000095.1"/>
</dbReference>
<accession>A0A1Q9GAG5</accession>
<keyword evidence="1" id="KW-0472">Membrane</keyword>
<dbReference type="OrthoDB" id="5812702at2"/>
<dbReference type="STRING" id="1903952.BIT28_03990"/>
<dbReference type="Proteomes" id="UP000186905">
    <property type="component" value="Unassembled WGS sequence"/>
</dbReference>
<feature type="transmembrane region" description="Helical" evidence="1">
    <location>
        <begin position="107"/>
        <end position="126"/>
    </location>
</feature>
<feature type="transmembrane region" description="Helical" evidence="1">
    <location>
        <begin position="200"/>
        <end position="222"/>
    </location>
</feature>
<feature type="transmembrane region" description="Helical" evidence="1">
    <location>
        <begin position="6"/>
        <end position="30"/>
    </location>
</feature>
<organism evidence="2 3">
    <name type="scientific">Photobacterium proteolyticum</name>
    <dbReference type="NCBI Taxonomy" id="1903952"/>
    <lineage>
        <taxon>Bacteria</taxon>
        <taxon>Pseudomonadati</taxon>
        <taxon>Pseudomonadota</taxon>
        <taxon>Gammaproteobacteria</taxon>
        <taxon>Vibrionales</taxon>
        <taxon>Vibrionaceae</taxon>
        <taxon>Photobacterium</taxon>
    </lineage>
</organism>
<feature type="transmembrane region" description="Helical" evidence="1">
    <location>
        <begin position="234"/>
        <end position="252"/>
    </location>
</feature>
<keyword evidence="3" id="KW-1185">Reference proteome</keyword>
<feature type="transmembrane region" description="Helical" evidence="1">
    <location>
        <begin position="167"/>
        <end position="188"/>
    </location>
</feature>
<name>A0A1Q9GAG5_9GAMM</name>
<protein>
    <submittedName>
        <fullName evidence="2">Dimethylsulfoxide reductase</fullName>
    </submittedName>
</protein>
<proteinExistence type="predicted"/>
<sequence length="253" mass="27968">MAWFDWPFILSSVFAQLAIGSFIVLGLVIFSRKLCFGQSDRLHKTMPVLWMLLFASLILREINLMMSNTHSVYSFSVEALMTTVFFVLALLYWFAEKALMGSDTLRSGMLAVTLASGFLYFGHGLVERSEQWLVAVHFIATTLCGGTLFAHTALIRAEHKVEEVNRYLPLLGSAIAVICLFTGIPQLTDLASRAETYNELSPFIAHVLSLGLLLAAVGVWLMPTLTKSKPVLHVMTFALGLIFISSYCAGVGY</sequence>
<dbReference type="AlphaFoldDB" id="A0A1Q9GAG5"/>
<keyword evidence="1" id="KW-0812">Transmembrane</keyword>
<feature type="transmembrane region" description="Helical" evidence="1">
    <location>
        <begin position="42"/>
        <end position="60"/>
    </location>
</feature>
<gene>
    <name evidence="2" type="ORF">BIT28_03990</name>
</gene>
<evidence type="ECO:0000313" key="3">
    <source>
        <dbReference type="Proteomes" id="UP000186905"/>
    </source>
</evidence>